<dbReference type="EMBL" id="ABYI02000041">
    <property type="protein sequence ID" value="EEG72539.1"/>
    <property type="molecule type" value="Genomic_DNA"/>
</dbReference>
<dbReference type="STRING" id="553973.CLOHYLEM_07542"/>
<gene>
    <name evidence="1" type="ORF">CLOHYLEM_07542</name>
</gene>
<dbReference type="RefSeq" id="WP_006444888.1">
    <property type="nucleotide sequence ID" value="NZ_CP036524.1"/>
</dbReference>
<evidence type="ECO:0000313" key="2">
    <source>
        <dbReference type="Proteomes" id="UP000004893"/>
    </source>
</evidence>
<accession>C0C605</accession>
<reference evidence="1" key="2">
    <citation type="submission" date="2013-06" db="EMBL/GenBank/DDBJ databases">
        <title>Draft genome sequence of Clostridium hylemonae (DSM 15053).</title>
        <authorList>
            <person name="Sudarsanam P."/>
            <person name="Ley R."/>
            <person name="Guruge J."/>
            <person name="Turnbaugh P.J."/>
            <person name="Mahowald M."/>
            <person name="Liep D."/>
            <person name="Gordon J."/>
        </authorList>
    </citation>
    <scope>NUCLEOTIDE SEQUENCE</scope>
    <source>
        <strain evidence="1">DSM 15053</strain>
    </source>
</reference>
<evidence type="ECO:0000313" key="1">
    <source>
        <dbReference type="EMBL" id="EEG72539.1"/>
    </source>
</evidence>
<comment type="caution">
    <text evidence="1">The sequence shown here is derived from an EMBL/GenBank/DDBJ whole genome shotgun (WGS) entry which is preliminary data.</text>
</comment>
<protein>
    <submittedName>
        <fullName evidence="1">Uncharacterized protein</fullName>
    </submittedName>
</protein>
<dbReference type="AlphaFoldDB" id="C0C605"/>
<dbReference type="Proteomes" id="UP000004893">
    <property type="component" value="Unassembled WGS sequence"/>
</dbReference>
<proteinExistence type="predicted"/>
<name>C0C605_9FIRM</name>
<keyword evidence="2" id="KW-1185">Reference proteome</keyword>
<reference evidence="1" key="1">
    <citation type="submission" date="2009-02" db="EMBL/GenBank/DDBJ databases">
        <authorList>
            <person name="Fulton L."/>
            <person name="Clifton S."/>
            <person name="Fulton B."/>
            <person name="Xu J."/>
            <person name="Minx P."/>
            <person name="Pepin K.H."/>
            <person name="Johnson M."/>
            <person name="Bhonagiri V."/>
            <person name="Nash W.E."/>
            <person name="Mardis E.R."/>
            <person name="Wilson R.K."/>
        </authorList>
    </citation>
    <scope>NUCLEOTIDE SEQUENCE [LARGE SCALE GENOMIC DNA]</scope>
    <source>
        <strain evidence="1">DSM 15053</strain>
    </source>
</reference>
<organism evidence="1 2">
    <name type="scientific">[Clostridium] hylemonae DSM 15053</name>
    <dbReference type="NCBI Taxonomy" id="553973"/>
    <lineage>
        <taxon>Bacteria</taxon>
        <taxon>Bacillati</taxon>
        <taxon>Bacillota</taxon>
        <taxon>Clostridia</taxon>
        <taxon>Lachnospirales</taxon>
        <taxon>Lachnospiraceae</taxon>
    </lineage>
</organism>
<sequence>MKNVRKILIYIIEKLGGTLCSRRQIELSIFPEIYNYIIHYNDELKSLSKDRFYRAQRIKYFKECKKREHANLS</sequence>
<dbReference type="HOGENOM" id="CLU_2698094_0_0_9"/>